<evidence type="ECO:0000313" key="1">
    <source>
        <dbReference type="EMBL" id="KAH7657412.1"/>
    </source>
</evidence>
<proteinExistence type="predicted"/>
<sequence length="190" mass="21481">MAPQQSSKCWAEPPNKPPNAGPPYYAKRDQLIPYSQPNPQGPNTYNLVPNSAQRTPPLGPRKPHDPLNSSNYRAPRHRLLPRIGASHSGPQTPRQPHHQRPRPTVCQPPLYFLAPSQSGYSTFRQRDASVQPRTRYVQPITNRHLSLRTARRPSAPPSVRQRMASGHPQLDRHHPISQQSDPRPACDHRS</sequence>
<comment type="caution">
    <text evidence="1">The sequence shown here is derived from an EMBL/GenBank/DDBJ whole genome shotgun (WGS) entry which is preliminary data.</text>
</comment>
<name>A0ACB7UAX4_DIOAL</name>
<protein>
    <submittedName>
        <fullName evidence="1">Uncharacterized protein</fullName>
    </submittedName>
</protein>
<evidence type="ECO:0000313" key="2">
    <source>
        <dbReference type="Proteomes" id="UP000827976"/>
    </source>
</evidence>
<dbReference type="EMBL" id="CM037027">
    <property type="protein sequence ID" value="KAH7657412.1"/>
    <property type="molecule type" value="Genomic_DNA"/>
</dbReference>
<reference evidence="2" key="1">
    <citation type="journal article" date="2022" name="Nat. Commun.">
        <title>Chromosome evolution and the genetic basis of agronomically important traits in greater yam.</title>
        <authorList>
            <person name="Bredeson J.V."/>
            <person name="Lyons J.B."/>
            <person name="Oniyinde I.O."/>
            <person name="Okereke N.R."/>
            <person name="Kolade O."/>
            <person name="Nnabue I."/>
            <person name="Nwadili C.O."/>
            <person name="Hribova E."/>
            <person name="Parker M."/>
            <person name="Nwogha J."/>
            <person name="Shu S."/>
            <person name="Carlson J."/>
            <person name="Kariba R."/>
            <person name="Muthemba S."/>
            <person name="Knop K."/>
            <person name="Barton G.J."/>
            <person name="Sherwood A.V."/>
            <person name="Lopez-Montes A."/>
            <person name="Asiedu R."/>
            <person name="Jamnadass R."/>
            <person name="Muchugi A."/>
            <person name="Goodstein D."/>
            <person name="Egesi C.N."/>
            <person name="Featherston J."/>
            <person name="Asfaw A."/>
            <person name="Simpson G.G."/>
            <person name="Dolezel J."/>
            <person name="Hendre P.S."/>
            <person name="Van Deynze A."/>
            <person name="Kumar P.L."/>
            <person name="Obidiegwu J.E."/>
            <person name="Bhattacharjee R."/>
            <person name="Rokhsar D.S."/>
        </authorList>
    </citation>
    <scope>NUCLEOTIDE SEQUENCE [LARGE SCALE GENOMIC DNA]</scope>
    <source>
        <strain evidence="2">cv. TDa95/00328</strain>
    </source>
</reference>
<dbReference type="Proteomes" id="UP000827976">
    <property type="component" value="Chromosome 17"/>
</dbReference>
<organism evidence="1 2">
    <name type="scientific">Dioscorea alata</name>
    <name type="common">Purple yam</name>
    <dbReference type="NCBI Taxonomy" id="55571"/>
    <lineage>
        <taxon>Eukaryota</taxon>
        <taxon>Viridiplantae</taxon>
        <taxon>Streptophyta</taxon>
        <taxon>Embryophyta</taxon>
        <taxon>Tracheophyta</taxon>
        <taxon>Spermatophyta</taxon>
        <taxon>Magnoliopsida</taxon>
        <taxon>Liliopsida</taxon>
        <taxon>Dioscoreales</taxon>
        <taxon>Dioscoreaceae</taxon>
        <taxon>Dioscorea</taxon>
    </lineage>
</organism>
<gene>
    <name evidence="1" type="ORF">IHE45_17G020600</name>
</gene>
<keyword evidence="2" id="KW-1185">Reference proteome</keyword>
<accession>A0ACB7UAX4</accession>